<dbReference type="PANTHER" id="PTHR43364:SF4">
    <property type="entry name" value="NAD(P)-LINKED OXIDOREDUCTASE SUPERFAMILY PROTEIN"/>
    <property type="match status" value="1"/>
</dbReference>
<dbReference type="Pfam" id="PF00248">
    <property type="entry name" value="Aldo_ket_red"/>
    <property type="match status" value="1"/>
</dbReference>
<protein>
    <submittedName>
        <fullName evidence="3">Aldo/keto reductase</fullName>
    </submittedName>
</protein>
<dbReference type="InterPro" id="IPR050523">
    <property type="entry name" value="AKR_Detox_Biosynth"/>
</dbReference>
<sequence length="320" mass="34275">MNNLQPLGRSELLVPRLGIGAMTWGHATGLARFHPAKLAYGGADNPDEEQGAFEAALSAGATLFDTAAMYSGGASERRLGELAGGTAALIATKFPPGLRSKTEDLPAALEGSLRRLRRETIDLYQHHFPSDRMDIPRLMAFMADAVKAGQVRAVGVSNYSAEQMRQAHAALADHGIPLASNQVEYSLLHRRPESNGVLDACRELGITLIAYQPLAGGALTGKYAAGERPRGLRRFMMGYFRGDKQAAIAPVVALLREIGDRYGMTPAQVAIRWLIENECVLPIPGAKNGRQAAANAQALAFSLTADEVEALDGASVTWRE</sequence>
<feature type="domain" description="NADP-dependent oxidoreductase" evidence="2">
    <location>
        <begin position="17"/>
        <end position="314"/>
    </location>
</feature>
<reference evidence="3" key="1">
    <citation type="submission" date="2016-01" db="EMBL/GenBank/DDBJ databases">
        <authorList>
            <person name="Mcilroy J.S."/>
            <person name="Karst M S."/>
            <person name="Albertsen M."/>
        </authorList>
    </citation>
    <scope>NUCLEOTIDE SEQUENCE</scope>
    <source>
        <strain evidence="3">Cfx-K</strain>
    </source>
</reference>
<evidence type="ECO:0000256" key="1">
    <source>
        <dbReference type="ARBA" id="ARBA00023002"/>
    </source>
</evidence>
<evidence type="ECO:0000259" key="2">
    <source>
        <dbReference type="Pfam" id="PF00248"/>
    </source>
</evidence>
<name>A0A170PFR4_9CHLR</name>
<keyword evidence="1" id="KW-0560">Oxidoreductase</keyword>
<evidence type="ECO:0000313" key="4">
    <source>
        <dbReference type="Proteomes" id="UP000215027"/>
    </source>
</evidence>
<dbReference type="PANTHER" id="PTHR43364">
    <property type="entry name" value="NADH-SPECIFIC METHYLGLYOXAL REDUCTASE-RELATED"/>
    <property type="match status" value="1"/>
</dbReference>
<dbReference type="Gene3D" id="3.20.20.100">
    <property type="entry name" value="NADP-dependent oxidoreductase domain"/>
    <property type="match status" value="1"/>
</dbReference>
<dbReference type="GO" id="GO:0016491">
    <property type="term" value="F:oxidoreductase activity"/>
    <property type="evidence" value="ECO:0007669"/>
    <property type="project" value="UniProtKB-KW"/>
</dbReference>
<dbReference type="Proteomes" id="UP000215027">
    <property type="component" value="Chromosome I"/>
</dbReference>
<organism evidence="3 4">
    <name type="scientific">Candidatus Promineifilum breve</name>
    <dbReference type="NCBI Taxonomy" id="1806508"/>
    <lineage>
        <taxon>Bacteria</taxon>
        <taxon>Bacillati</taxon>
        <taxon>Chloroflexota</taxon>
        <taxon>Ardenticatenia</taxon>
        <taxon>Candidatus Promineifilales</taxon>
        <taxon>Candidatus Promineifilaceae</taxon>
        <taxon>Candidatus Promineifilum</taxon>
    </lineage>
</organism>
<gene>
    <name evidence="3" type="ORF">CFX0092_A1479</name>
</gene>
<dbReference type="CDD" id="cd19093">
    <property type="entry name" value="AKR_AtPLR-like"/>
    <property type="match status" value="1"/>
</dbReference>
<dbReference type="InterPro" id="IPR036812">
    <property type="entry name" value="NAD(P)_OxRdtase_dom_sf"/>
</dbReference>
<dbReference type="RefSeq" id="WP_095042860.1">
    <property type="nucleotide sequence ID" value="NZ_LN890655.1"/>
</dbReference>
<dbReference type="PROSITE" id="PS00062">
    <property type="entry name" value="ALDOKETO_REDUCTASE_2"/>
    <property type="match status" value="1"/>
</dbReference>
<dbReference type="InterPro" id="IPR020471">
    <property type="entry name" value="AKR"/>
</dbReference>
<dbReference type="SUPFAM" id="SSF51430">
    <property type="entry name" value="NAD(P)-linked oxidoreductase"/>
    <property type="match status" value="1"/>
</dbReference>
<dbReference type="PRINTS" id="PR00069">
    <property type="entry name" value="ALDKETRDTASE"/>
</dbReference>
<dbReference type="InterPro" id="IPR023210">
    <property type="entry name" value="NADP_OxRdtase_dom"/>
</dbReference>
<dbReference type="EMBL" id="LN890655">
    <property type="protein sequence ID" value="CUS03357.2"/>
    <property type="molecule type" value="Genomic_DNA"/>
</dbReference>
<accession>A0A170PFR4</accession>
<dbReference type="KEGG" id="pbf:CFX0092_A1479"/>
<proteinExistence type="predicted"/>
<keyword evidence="4" id="KW-1185">Reference proteome</keyword>
<evidence type="ECO:0000313" key="3">
    <source>
        <dbReference type="EMBL" id="CUS03357.2"/>
    </source>
</evidence>
<dbReference type="InterPro" id="IPR018170">
    <property type="entry name" value="Aldo/ket_reductase_CS"/>
</dbReference>
<dbReference type="AlphaFoldDB" id="A0A170PFR4"/>
<dbReference type="OrthoDB" id="9773828at2"/>